<evidence type="ECO:0000256" key="4">
    <source>
        <dbReference type="PROSITE-ProRule" id="PRU00094"/>
    </source>
</evidence>
<keyword evidence="2 4" id="KW-0863">Zinc-finger</keyword>
<evidence type="ECO:0000256" key="5">
    <source>
        <dbReference type="SAM" id="MobiDB-lite"/>
    </source>
</evidence>
<reference evidence="7 8" key="1">
    <citation type="journal article" date="2011" name="Genome Res.">
        <title>Phylogeny-wide analysis of social amoeba genomes highlights ancient origins for complex intercellular communication.</title>
        <authorList>
            <person name="Heidel A.J."/>
            <person name="Lawal H.M."/>
            <person name="Felder M."/>
            <person name="Schilde C."/>
            <person name="Helps N.R."/>
            <person name="Tunggal B."/>
            <person name="Rivero F."/>
            <person name="John U."/>
            <person name="Schleicher M."/>
            <person name="Eichinger L."/>
            <person name="Platzer M."/>
            <person name="Noegel A.A."/>
            <person name="Schaap P."/>
            <person name="Gloeckner G."/>
        </authorList>
    </citation>
    <scope>NUCLEOTIDE SEQUENCE [LARGE SCALE GENOMIC DNA]</scope>
    <source>
        <strain evidence="8">ATCC 26659 / Pp 5 / PN500</strain>
    </source>
</reference>
<gene>
    <name evidence="7" type="ORF">PPL_07847</name>
</gene>
<proteinExistence type="predicted"/>
<dbReference type="AlphaFoldDB" id="D3BH45"/>
<evidence type="ECO:0000256" key="3">
    <source>
        <dbReference type="ARBA" id="ARBA00022833"/>
    </source>
</evidence>
<comment type="caution">
    <text evidence="7">The sequence shown here is derived from an EMBL/GenBank/DDBJ whole genome shotgun (WGS) entry which is preliminary data.</text>
</comment>
<keyword evidence="3" id="KW-0862">Zinc</keyword>
<dbReference type="InterPro" id="IPR013088">
    <property type="entry name" value="Znf_NHR/GATA"/>
</dbReference>
<dbReference type="Pfam" id="PF00320">
    <property type="entry name" value="GATA"/>
    <property type="match status" value="1"/>
</dbReference>
<feature type="compositionally biased region" description="Polar residues" evidence="5">
    <location>
        <begin position="124"/>
        <end position="143"/>
    </location>
</feature>
<sequence>MEFEDNFNLSFINERMMHSNYFNKDNNINNGRPIHQQPNRYHPYQLVKPQAIQYLQIPINNQNNNTIYINNNNTNNHNNLNSSGNNNIYSSSSPIFSPMSPYQSSPYSSPFPSPKGAVPPQLFLCSTPNANHNLERSSSSPATIVSPPPIQIENKSNSNVENSNNNNNNNNSNNSNSNSNNSNSKGFYGMTSKLLQLCQSIDGERGVSKEKTRMLTELHDELDLIIKKINKVKKNKLPYPPLPSDDPNKSFIDLRPRRNRKCKLTHKENEDNIQCQRCGTKDTPEWRKGPDGCKSLCNACGLYYAKTKKREQEQSYQTSSSPLQQSEQETQFFKEQQNQQQSPQQQQKSNLNSSVSNTSIISISSLINN</sequence>
<dbReference type="EMBL" id="ADBJ01000035">
    <property type="protein sequence ID" value="EFA79429.1"/>
    <property type="molecule type" value="Genomic_DNA"/>
</dbReference>
<feature type="region of interest" description="Disordered" evidence="5">
    <location>
        <begin position="122"/>
        <end position="186"/>
    </location>
</feature>
<dbReference type="Proteomes" id="UP000001396">
    <property type="component" value="Unassembled WGS sequence"/>
</dbReference>
<evidence type="ECO:0000313" key="7">
    <source>
        <dbReference type="EMBL" id="EFA79429.1"/>
    </source>
</evidence>
<keyword evidence="1" id="KW-0479">Metal-binding</keyword>
<dbReference type="SMART" id="SM00401">
    <property type="entry name" value="ZnF_GATA"/>
    <property type="match status" value="1"/>
</dbReference>
<feature type="compositionally biased region" description="Polar residues" evidence="5">
    <location>
        <begin position="314"/>
        <end position="323"/>
    </location>
</feature>
<evidence type="ECO:0000259" key="6">
    <source>
        <dbReference type="PROSITE" id="PS50114"/>
    </source>
</evidence>
<evidence type="ECO:0000256" key="1">
    <source>
        <dbReference type="ARBA" id="ARBA00022723"/>
    </source>
</evidence>
<dbReference type="InterPro" id="IPR051140">
    <property type="entry name" value="GATA_TF"/>
</dbReference>
<dbReference type="GO" id="GO:0043565">
    <property type="term" value="F:sequence-specific DNA binding"/>
    <property type="evidence" value="ECO:0007669"/>
    <property type="project" value="InterPro"/>
</dbReference>
<dbReference type="Gene3D" id="3.30.50.10">
    <property type="entry name" value="Erythroid Transcription Factor GATA-1, subunit A"/>
    <property type="match status" value="1"/>
</dbReference>
<name>D3BH45_HETP5</name>
<dbReference type="InParanoid" id="D3BH45"/>
<protein>
    <submittedName>
        <fullName evidence="7">GATA-binding transcription factor</fullName>
    </submittedName>
</protein>
<keyword evidence="8" id="KW-1185">Reference proteome</keyword>
<organism evidence="7 8">
    <name type="scientific">Heterostelium pallidum (strain ATCC 26659 / Pp 5 / PN500)</name>
    <name type="common">Cellular slime mold</name>
    <name type="synonym">Polysphondylium pallidum</name>
    <dbReference type="NCBI Taxonomy" id="670386"/>
    <lineage>
        <taxon>Eukaryota</taxon>
        <taxon>Amoebozoa</taxon>
        <taxon>Evosea</taxon>
        <taxon>Eumycetozoa</taxon>
        <taxon>Dictyostelia</taxon>
        <taxon>Acytosteliales</taxon>
        <taxon>Acytosteliaceae</taxon>
        <taxon>Heterostelium</taxon>
    </lineage>
</organism>
<dbReference type="GO" id="GO:0006355">
    <property type="term" value="P:regulation of DNA-templated transcription"/>
    <property type="evidence" value="ECO:0007669"/>
    <property type="project" value="InterPro"/>
</dbReference>
<evidence type="ECO:0000256" key="2">
    <source>
        <dbReference type="ARBA" id="ARBA00022771"/>
    </source>
</evidence>
<evidence type="ECO:0000313" key="8">
    <source>
        <dbReference type="Proteomes" id="UP000001396"/>
    </source>
</evidence>
<accession>D3BH45</accession>
<dbReference type="SUPFAM" id="SSF57716">
    <property type="entry name" value="Glucocorticoid receptor-like (DNA-binding domain)"/>
    <property type="match status" value="1"/>
</dbReference>
<dbReference type="PANTHER" id="PTHR45658">
    <property type="entry name" value="GATA TRANSCRIPTION FACTOR"/>
    <property type="match status" value="1"/>
</dbReference>
<dbReference type="PROSITE" id="PS50114">
    <property type="entry name" value="GATA_ZN_FINGER_2"/>
    <property type="match status" value="1"/>
</dbReference>
<dbReference type="GO" id="GO:0008270">
    <property type="term" value="F:zinc ion binding"/>
    <property type="evidence" value="ECO:0007669"/>
    <property type="project" value="UniProtKB-KW"/>
</dbReference>
<dbReference type="InterPro" id="IPR000679">
    <property type="entry name" value="Znf_GATA"/>
</dbReference>
<dbReference type="GeneID" id="31363328"/>
<dbReference type="STRING" id="670386.D3BH45"/>
<dbReference type="RefSeq" id="XP_020431550.1">
    <property type="nucleotide sequence ID" value="XM_020578681.1"/>
</dbReference>
<dbReference type="CDD" id="cd00202">
    <property type="entry name" value="ZnF_GATA"/>
    <property type="match status" value="1"/>
</dbReference>
<feature type="domain" description="GATA-type" evidence="6">
    <location>
        <begin position="269"/>
        <end position="304"/>
    </location>
</feature>
<feature type="region of interest" description="Disordered" evidence="5">
    <location>
        <begin position="313"/>
        <end position="354"/>
    </location>
</feature>
<feature type="compositionally biased region" description="Low complexity" evidence="5">
    <location>
        <begin position="154"/>
        <end position="184"/>
    </location>
</feature>
<feature type="compositionally biased region" description="Low complexity" evidence="5">
    <location>
        <begin position="324"/>
        <end position="354"/>
    </location>
</feature>